<comment type="caution">
    <text evidence="1">The sequence shown here is derived from an EMBL/GenBank/DDBJ whole genome shotgun (WGS) entry which is preliminary data.</text>
</comment>
<reference evidence="1 2" key="1">
    <citation type="submission" date="2019-05" db="EMBL/GenBank/DDBJ databases">
        <title>Another draft genome of Portunus trituberculatus and its Hox gene families provides insights of decapod evolution.</title>
        <authorList>
            <person name="Jeong J.-H."/>
            <person name="Song I."/>
            <person name="Kim S."/>
            <person name="Choi T."/>
            <person name="Kim D."/>
            <person name="Ryu S."/>
            <person name="Kim W."/>
        </authorList>
    </citation>
    <scope>NUCLEOTIDE SEQUENCE [LARGE SCALE GENOMIC DNA]</scope>
    <source>
        <tissue evidence="1">Muscle</tissue>
    </source>
</reference>
<name>A0A5B7EWW8_PORTR</name>
<organism evidence="1 2">
    <name type="scientific">Portunus trituberculatus</name>
    <name type="common">Swimming crab</name>
    <name type="synonym">Neptunus trituberculatus</name>
    <dbReference type="NCBI Taxonomy" id="210409"/>
    <lineage>
        <taxon>Eukaryota</taxon>
        <taxon>Metazoa</taxon>
        <taxon>Ecdysozoa</taxon>
        <taxon>Arthropoda</taxon>
        <taxon>Crustacea</taxon>
        <taxon>Multicrustacea</taxon>
        <taxon>Malacostraca</taxon>
        <taxon>Eumalacostraca</taxon>
        <taxon>Eucarida</taxon>
        <taxon>Decapoda</taxon>
        <taxon>Pleocyemata</taxon>
        <taxon>Brachyura</taxon>
        <taxon>Eubrachyura</taxon>
        <taxon>Portunoidea</taxon>
        <taxon>Portunidae</taxon>
        <taxon>Portuninae</taxon>
        <taxon>Portunus</taxon>
    </lineage>
</organism>
<accession>A0A5B7EWW8</accession>
<dbReference type="AlphaFoldDB" id="A0A5B7EWW8"/>
<dbReference type="Proteomes" id="UP000324222">
    <property type="component" value="Unassembled WGS sequence"/>
</dbReference>
<protein>
    <submittedName>
        <fullName evidence="1">Uncharacterized protein</fullName>
    </submittedName>
</protein>
<evidence type="ECO:0000313" key="2">
    <source>
        <dbReference type="Proteomes" id="UP000324222"/>
    </source>
</evidence>
<dbReference type="EMBL" id="VSRR010004141">
    <property type="protein sequence ID" value="MPC38692.1"/>
    <property type="molecule type" value="Genomic_DNA"/>
</dbReference>
<proteinExistence type="predicted"/>
<evidence type="ECO:0000313" key="1">
    <source>
        <dbReference type="EMBL" id="MPC38692.1"/>
    </source>
</evidence>
<keyword evidence="2" id="KW-1185">Reference proteome</keyword>
<gene>
    <name evidence="1" type="ORF">E2C01_032203</name>
</gene>
<sequence length="21" mass="2285">MVAPSPPPASRCYFFIAIFGL</sequence>